<reference evidence="1" key="1">
    <citation type="submission" date="2024-01" db="EMBL/GenBank/DDBJ databases">
        <authorList>
            <person name="Webb A."/>
        </authorList>
    </citation>
    <scope>NUCLEOTIDE SEQUENCE</scope>
    <source>
        <strain evidence="1">Pm1</strain>
    </source>
</reference>
<dbReference type="Proteomes" id="UP001162060">
    <property type="component" value="Unassembled WGS sequence"/>
</dbReference>
<organism evidence="1 2">
    <name type="scientific">Peronospora matthiolae</name>
    <dbReference type="NCBI Taxonomy" id="2874970"/>
    <lineage>
        <taxon>Eukaryota</taxon>
        <taxon>Sar</taxon>
        <taxon>Stramenopiles</taxon>
        <taxon>Oomycota</taxon>
        <taxon>Peronosporomycetes</taxon>
        <taxon>Peronosporales</taxon>
        <taxon>Peronosporaceae</taxon>
        <taxon>Peronospora</taxon>
    </lineage>
</organism>
<accession>A0AAV1T390</accession>
<evidence type="ECO:0000313" key="1">
    <source>
        <dbReference type="EMBL" id="CAK7898472.1"/>
    </source>
</evidence>
<comment type="caution">
    <text evidence="1">The sequence shown here is derived from an EMBL/GenBank/DDBJ whole genome shotgun (WGS) entry which is preliminary data.</text>
</comment>
<protein>
    <submittedName>
        <fullName evidence="1">Uncharacterized protein</fullName>
    </submittedName>
</protein>
<dbReference type="EMBL" id="CAKLBY020000016">
    <property type="protein sequence ID" value="CAK7898472.1"/>
    <property type="molecule type" value="Genomic_DNA"/>
</dbReference>
<dbReference type="AlphaFoldDB" id="A0AAV1T390"/>
<name>A0AAV1T390_9STRA</name>
<evidence type="ECO:0000313" key="2">
    <source>
        <dbReference type="Proteomes" id="UP001162060"/>
    </source>
</evidence>
<sequence length="94" mass="10953">MISRQLHEANWNYLSKRRFKAILADNTRENAKRLVHFYHPGDHVMIRKPKQFRAKTKEVSDGLYLISTVHENGTVSIDKGATTQTLSIRRIFPC</sequence>
<gene>
    <name evidence="1" type="ORF">PM001_LOCUS1655</name>
</gene>
<proteinExistence type="predicted"/>